<dbReference type="AlphaFoldDB" id="A0A9J6PEJ3"/>
<dbReference type="PROSITE" id="PS50894">
    <property type="entry name" value="HPT"/>
    <property type="match status" value="1"/>
</dbReference>
<evidence type="ECO:0000313" key="4">
    <source>
        <dbReference type="EMBL" id="MCP1336248.1"/>
    </source>
</evidence>
<dbReference type="SUPFAM" id="SSF47226">
    <property type="entry name" value="Histidine-containing phosphotransfer domain, HPT domain"/>
    <property type="match status" value="1"/>
</dbReference>
<dbReference type="GO" id="GO:0000160">
    <property type="term" value="P:phosphorelay signal transduction system"/>
    <property type="evidence" value="ECO:0007669"/>
    <property type="project" value="UniProtKB-KW"/>
</dbReference>
<dbReference type="GO" id="GO:0004672">
    <property type="term" value="F:protein kinase activity"/>
    <property type="evidence" value="ECO:0007669"/>
    <property type="project" value="UniProtKB-ARBA"/>
</dbReference>
<sequence length="128" mass="12954">MTQPTDLLDMETIGALQSLQRPGMPSVLGRIVQAFERSGEGLLSSLEAGFSAADAAAVADAAHSLKSGAANAGARSVSEAARKVEAAAREGDLAAAEAAFASICADWPRVLHAFACVLDDGTAARQVG</sequence>
<keyword evidence="5" id="KW-1185">Reference proteome</keyword>
<dbReference type="RefSeq" id="WP_269332215.1">
    <property type="nucleotide sequence ID" value="NZ_JAMZFT010000002.1"/>
</dbReference>
<keyword evidence="1" id="KW-0902">Two-component regulatory system</keyword>
<name>A0A9J6PEJ3_9PROT</name>
<comment type="caution">
    <text evidence="4">The sequence shown here is derived from an EMBL/GenBank/DDBJ whole genome shotgun (WGS) entry which is preliminary data.</text>
</comment>
<dbReference type="InterPro" id="IPR008207">
    <property type="entry name" value="Sig_transdc_His_kin_Hpt_dom"/>
</dbReference>
<proteinExistence type="predicted"/>
<organism evidence="4 5">
    <name type="scientific">Futiania mangrovi</name>
    <dbReference type="NCBI Taxonomy" id="2959716"/>
    <lineage>
        <taxon>Bacteria</taxon>
        <taxon>Pseudomonadati</taxon>
        <taxon>Pseudomonadota</taxon>
        <taxon>Alphaproteobacteria</taxon>
        <taxon>Futianiales</taxon>
        <taxon>Futianiaceae</taxon>
        <taxon>Futiania</taxon>
    </lineage>
</organism>
<dbReference type="Pfam" id="PF01627">
    <property type="entry name" value="Hpt"/>
    <property type="match status" value="1"/>
</dbReference>
<gene>
    <name evidence="4" type="ORF">NJQ99_07515</name>
</gene>
<evidence type="ECO:0000259" key="3">
    <source>
        <dbReference type="PROSITE" id="PS50894"/>
    </source>
</evidence>
<feature type="modified residue" description="Phosphohistidine" evidence="2">
    <location>
        <position position="63"/>
    </location>
</feature>
<evidence type="ECO:0000256" key="1">
    <source>
        <dbReference type="ARBA" id="ARBA00023012"/>
    </source>
</evidence>
<dbReference type="Proteomes" id="UP001055804">
    <property type="component" value="Unassembled WGS sequence"/>
</dbReference>
<dbReference type="Gene3D" id="1.20.120.160">
    <property type="entry name" value="HPT domain"/>
    <property type="match status" value="1"/>
</dbReference>
<dbReference type="InterPro" id="IPR036641">
    <property type="entry name" value="HPT_dom_sf"/>
</dbReference>
<feature type="domain" description="HPt" evidence="3">
    <location>
        <begin position="24"/>
        <end position="125"/>
    </location>
</feature>
<reference evidence="4" key="1">
    <citation type="submission" date="2022-06" db="EMBL/GenBank/DDBJ databases">
        <title>Isolation and Genomics of Futiania mangrovii gen. nov., sp. nov., a Rare and Metabolically-versatile member in the Class Alphaproteobacteria.</title>
        <authorList>
            <person name="Liu L."/>
            <person name="Huang W.-C."/>
            <person name="Pan J."/>
            <person name="Li J."/>
            <person name="Huang Y."/>
            <person name="Du H."/>
            <person name="Liu Y."/>
            <person name="Li M."/>
        </authorList>
    </citation>
    <scope>NUCLEOTIDE SEQUENCE</scope>
    <source>
        <strain evidence="4">FT118</strain>
    </source>
</reference>
<accession>A0A9J6PEJ3</accession>
<dbReference type="EMBL" id="JAMZFT010000002">
    <property type="protein sequence ID" value="MCP1336248.1"/>
    <property type="molecule type" value="Genomic_DNA"/>
</dbReference>
<evidence type="ECO:0000313" key="5">
    <source>
        <dbReference type="Proteomes" id="UP001055804"/>
    </source>
</evidence>
<evidence type="ECO:0000256" key="2">
    <source>
        <dbReference type="PROSITE-ProRule" id="PRU00110"/>
    </source>
</evidence>
<protein>
    <submittedName>
        <fullName evidence="4">Hpt domain-containing protein</fullName>
    </submittedName>
</protein>
<keyword evidence="2" id="KW-0597">Phosphoprotein</keyword>